<dbReference type="AlphaFoldDB" id="A0AA39RZF4"/>
<keyword evidence="3" id="KW-1185">Reference proteome</keyword>
<feature type="region of interest" description="Disordered" evidence="1">
    <location>
        <begin position="1"/>
        <end position="63"/>
    </location>
</feature>
<accession>A0AA39RZF4</accession>
<proteinExistence type="predicted"/>
<comment type="caution">
    <text evidence="2">The sequence shown here is derived from an EMBL/GenBank/DDBJ whole genome shotgun (WGS) entry which is preliminary data.</text>
</comment>
<reference evidence="2" key="2">
    <citation type="submission" date="2023-06" db="EMBL/GenBank/DDBJ databases">
        <authorList>
            <person name="Swenson N.G."/>
            <person name="Wegrzyn J.L."/>
            <person name="Mcevoy S.L."/>
        </authorList>
    </citation>
    <scope>NUCLEOTIDE SEQUENCE</scope>
    <source>
        <strain evidence="2">NS2018</strain>
        <tissue evidence="2">Leaf</tissue>
    </source>
</reference>
<feature type="compositionally biased region" description="Basic and acidic residues" evidence="1">
    <location>
        <begin position="37"/>
        <end position="54"/>
    </location>
</feature>
<name>A0AA39RZF4_ACESA</name>
<reference evidence="2" key="1">
    <citation type="journal article" date="2022" name="Plant J.">
        <title>Strategies of tolerance reflected in two North American maple genomes.</title>
        <authorList>
            <person name="McEvoy S.L."/>
            <person name="Sezen U.U."/>
            <person name="Trouern-Trend A."/>
            <person name="McMahon S.M."/>
            <person name="Schaberg P.G."/>
            <person name="Yang J."/>
            <person name="Wegrzyn J.L."/>
            <person name="Swenson N.G."/>
        </authorList>
    </citation>
    <scope>NUCLEOTIDE SEQUENCE</scope>
    <source>
        <strain evidence="2">NS2018</strain>
    </source>
</reference>
<organism evidence="2 3">
    <name type="scientific">Acer saccharum</name>
    <name type="common">Sugar maple</name>
    <dbReference type="NCBI Taxonomy" id="4024"/>
    <lineage>
        <taxon>Eukaryota</taxon>
        <taxon>Viridiplantae</taxon>
        <taxon>Streptophyta</taxon>
        <taxon>Embryophyta</taxon>
        <taxon>Tracheophyta</taxon>
        <taxon>Spermatophyta</taxon>
        <taxon>Magnoliopsida</taxon>
        <taxon>eudicotyledons</taxon>
        <taxon>Gunneridae</taxon>
        <taxon>Pentapetalae</taxon>
        <taxon>rosids</taxon>
        <taxon>malvids</taxon>
        <taxon>Sapindales</taxon>
        <taxon>Sapindaceae</taxon>
        <taxon>Hippocastanoideae</taxon>
        <taxon>Acereae</taxon>
        <taxon>Acer</taxon>
    </lineage>
</organism>
<gene>
    <name evidence="2" type="ORF">LWI29_034931</name>
</gene>
<feature type="compositionally biased region" description="Acidic residues" evidence="1">
    <location>
        <begin position="10"/>
        <end position="30"/>
    </location>
</feature>
<dbReference type="Proteomes" id="UP001168877">
    <property type="component" value="Unassembled WGS sequence"/>
</dbReference>
<protein>
    <submittedName>
        <fullName evidence="2">Uncharacterized protein</fullName>
    </submittedName>
</protein>
<evidence type="ECO:0000256" key="1">
    <source>
        <dbReference type="SAM" id="MobiDB-lite"/>
    </source>
</evidence>
<sequence length="134" mass="15520">MMNATAERAADEENDELVETDYEQEEEDIAADTCVDPTRDWDSLRNPEIPREECGSGSEFDYEDDDLRSLDDFDDEEVKGGQPRNFINTKYHELDPVCDTENPIFKIGMEFASADVFRKAIRALTIKQRRNIKF</sequence>
<evidence type="ECO:0000313" key="2">
    <source>
        <dbReference type="EMBL" id="KAK0580005.1"/>
    </source>
</evidence>
<dbReference type="EMBL" id="JAUESC010000385">
    <property type="protein sequence ID" value="KAK0580005.1"/>
    <property type="molecule type" value="Genomic_DNA"/>
</dbReference>
<evidence type="ECO:0000313" key="3">
    <source>
        <dbReference type="Proteomes" id="UP001168877"/>
    </source>
</evidence>